<reference evidence="8" key="2">
    <citation type="submission" date="2019-11" db="EMBL/GenBank/DDBJ databases">
        <title>Improved Assembly of Tolypothrix boutellei genome.</title>
        <authorList>
            <person name="Sarangi A.N."/>
            <person name="Mukherjee M."/>
            <person name="Ghosh S."/>
            <person name="Singh D."/>
            <person name="Das A."/>
            <person name="Kant S."/>
            <person name="Prusty A."/>
            <person name="Tripathy S."/>
        </authorList>
    </citation>
    <scope>NUCLEOTIDE SEQUENCE</scope>
    <source>
        <strain evidence="8">VB521301</strain>
    </source>
</reference>
<evidence type="ECO:0000313" key="10">
    <source>
        <dbReference type="Proteomes" id="UP000029738"/>
    </source>
</evidence>
<keyword evidence="3" id="KW-1003">Cell membrane</keyword>
<protein>
    <submittedName>
        <fullName evidence="9">DoxX family protein</fullName>
    </submittedName>
</protein>
<keyword evidence="5 7" id="KW-1133">Transmembrane helix</keyword>
<dbReference type="Proteomes" id="UP000029738">
    <property type="component" value="Unassembled WGS sequence"/>
</dbReference>
<dbReference type="InterPro" id="IPR051907">
    <property type="entry name" value="DoxX-like_oxidoreductase"/>
</dbReference>
<organism evidence="9">
    <name type="scientific">Tolypothrix bouteillei VB521301</name>
    <dbReference type="NCBI Taxonomy" id="1479485"/>
    <lineage>
        <taxon>Bacteria</taxon>
        <taxon>Bacillati</taxon>
        <taxon>Cyanobacteriota</taxon>
        <taxon>Cyanophyceae</taxon>
        <taxon>Nostocales</taxon>
        <taxon>Tolypothrichaceae</taxon>
        <taxon>Tolypothrix</taxon>
    </lineage>
</organism>
<dbReference type="AlphaFoldDB" id="A0A0C1MX91"/>
<evidence type="ECO:0000313" key="8">
    <source>
        <dbReference type="EMBL" id="KAF3889663.1"/>
    </source>
</evidence>
<dbReference type="InterPro" id="IPR032808">
    <property type="entry name" value="DoxX"/>
</dbReference>
<dbReference type="PANTHER" id="PTHR33452">
    <property type="entry name" value="OXIDOREDUCTASE CATD-RELATED"/>
    <property type="match status" value="1"/>
</dbReference>
<dbReference type="GO" id="GO:0005886">
    <property type="term" value="C:plasma membrane"/>
    <property type="evidence" value="ECO:0007669"/>
    <property type="project" value="UniProtKB-SubCell"/>
</dbReference>
<accession>A0A0C1MX91</accession>
<dbReference type="RefSeq" id="WP_038085834.1">
    <property type="nucleotide sequence ID" value="NZ_JHEG04000001.1"/>
</dbReference>
<evidence type="ECO:0000256" key="6">
    <source>
        <dbReference type="ARBA" id="ARBA00023136"/>
    </source>
</evidence>
<keyword evidence="6 7" id="KW-0472">Membrane</keyword>
<proteinExistence type="inferred from homology"/>
<sequence length="177" mass="19106">MTTTTLLTSIFKPNVNPSVSSQTAWALLRVIVGIIMIHNGLDKLGNIESFSQAYVEVIGLPFPLFFSYVAAFTELLGAPLLAIGLFTRVASLGLFSTMCVAVYHHILVAGFNISYLELSLIYAACFLFFTINGAGLFSTDALIANRLDANSLSIQAKQIMRLEKSYQAASADKVSVG</sequence>
<dbReference type="EMBL" id="JHEG02000059">
    <property type="protein sequence ID" value="KIE06942.1"/>
    <property type="molecule type" value="Genomic_DNA"/>
</dbReference>
<dbReference type="OrthoDB" id="539287at2"/>
<name>A0A0C1MX91_9CYAN</name>
<comment type="similarity">
    <text evidence="2">Belongs to the DoxX family.</text>
</comment>
<dbReference type="Pfam" id="PF07681">
    <property type="entry name" value="DoxX"/>
    <property type="match status" value="1"/>
</dbReference>
<feature type="transmembrane region" description="Helical" evidence="7">
    <location>
        <begin position="115"/>
        <end position="137"/>
    </location>
</feature>
<dbReference type="STRING" id="1479485.DA73_0237575"/>
<keyword evidence="4 7" id="KW-0812">Transmembrane</keyword>
<evidence type="ECO:0000256" key="7">
    <source>
        <dbReference type="SAM" id="Phobius"/>
    </source>
</evidence>
<reference evidence="9" key="1">
    <citation type="journal article" date="2015" name="Genome Announc.">
        <title>Draft Genome Sequence of Tolypothrix boutellei Strain VB521301.</title>
        <authorList>
            <person name="Chandrababunaidu M.M."/>
            <person name="Singh D."/>
            <person name="Sen D."/>
            <person name="Bhan S."/>
            <person name="Das S."/>
            <person name="Gupta A."/>
            <person name="Adhikary S.P."/>
            <person name="Tripathy S."/>
        </authorList>
    </citation>
    <scope>NUCLEOTIDE SEQUENCE</scope>
    <source>
        <strain evidence="9">VB521301</strain>
    </source>
</reference>
<gene>
    <name evidence="9" type="ORF">DA73_0237575</name>
    <name evidence="8" type="ORF">DA73_0400032475</name>
</gene>
<dbReference type="EMBL" id="JHEG04000001">
    <property type="protein sequence ID" value="KAF3889663.1"/>
    <property type="molecule type" value="Genomic_DNA"/>
</dbReference>
<evidence type="ECO:0000313" key="9">
    <source>
        <dbReference type="EMBL" id="KIE06942.1"/>
    </source>
</evidence>
<evidence type="ECO:0000256" key="2">
    <source>
        <dbReference type="ARBA" id="ARBA00006679"/>
    </source>
</evidence>
<evidence type="ECO:0000256" key="5">
    <source>
        <dbReference type="ARBA" id="ARBA00022989"/>
    </source>
</evidence>
<evidence type="ECO:0000256" key="3">
    <source>
        <dbReference type="ARBA" id="ARBA00022475"/>
    </source>
</evidence>
<comment type="caution">
    <text evidence="9">The sequence shown here is derived from an EMBL/GenBank/DDBJ whole genome shotgun (WGS) entry which is preliminary data.</text>
</comment>
<dbReference type="PANTHER" id="PTHR33452:SF1">
    <property type="entry name" value="INNER MEMBRANE PROTEIN YPHA-RELATED"/>
    <property type="match status" value="1"/>
</dbReference>
<comment type="subcellular location">
    <subcellularLocation>
        <location evidence="1">Cell membrane</location>
        <topology evidence="1">Multi-pass membrane protein</topology>
    </subcellularLocation>
</comment>
<keyword evidence="10" id="KW-1185">Reference proteome</keyword>
<feature type="transmembrane region" description="Helical" evidence="7">
    <location>
        <begin position="78"/>
        <end position="103"/>
    </location>
</feature>
<evidence type="ECO:0000256" key="1">
    <source>
        <dbReference type="ARBA" id="ARBA00004651"/>
    </source>
</evidence>
<evidence type="ECO:0000256" key="4">
    <source>
        <dbReference type="ARBA" id="ARBA00022692"/>
    </source>
</evidence>